<dbReference type="GO" id="GO:0070390">
    <property type="term" value="C:transcription export complex 2"/>
    <property type="evidence" value="ECO:0007669"/>
    <property type="project" value="TreeGrafter"/>
</dbReference>
<evidence type="ECO:0000313" key="3">
    <source>
        <dbReference type="EMBL" id="EEH51154.1"/>
    </source>
</evidence>
<dbReference type="EMBL" id="GG663752">
    <property type="protein sequence ID" value="EEH51154.1"/>
    <property type="molecule type" value="Genomic_DNA"/>
</dbReference>
<feature type="compositionally biased region" description="Low complexity" evidence="1">
    <location>
        <begin position="49"/>
        <end position="62"/>
    </location>
</feature>
<dbReference type="InterPro" id="IPR045107">
    <property type="entry name" value="SAC3/GANP/THP3"/>
</dbReference>
<dbReference type="Gene3D" id="1.25.40.990">
    <property type="match status" value="1"/>
</dbReference>
<dbReference type="eggNOG" id="KOG1860">
    <property type="taxonomic scope" value="Eukaryota"/>
</dbReference>
<dbReference type="KEGG" id="mpp:MICPUCDRAFT_67790"/>
<dbReference type="RefSeq" id="XP_003064820.1">
    <property type="nucleotide sequence ID" value="XM_003064774.1"/>
</dbReference>
<dbReference type="InterPro" id="IPR005062">
    <property type="entry name" value="SAC3/GANP/THP3_conserved"/>
</dbReference>
<evidence type="ECO:0000313" key="4">
    <source>
        <dbReference type="Proteomes" id="UP000001876"/>
    </source>
</evidence>
<dbReference type="Proteomes" id="UP000001876">
    <property type="component" value="Unassembled WGS sequence"/>
</dbReference>
<feature type="compositionally biased region" description="Pro residues" evidence="1">
    <location>
        <begin position="126"/>
        <end position="139"/>
    </location>
</feature>
<keyword evidence="4" id="KW-1185">Reference proteome</keyword>
<dbReference type="PANTHER" id="PTHR12436:SF3">
    <property type="entry name" value="GERMINAL-CENTER ASSOCIATED NUCLEAR PROTEIN"/>
    <property type="match status" value="1"/>
</dbReference>
<dbReference type="AlphaFoldDB" id="C1N9Z2"/>
<dbReference type="Pfam" id="PF03399">
    <property type="entry name" value="SAC3_GANP"/>
    <property type="match status" value="1"/>
</dbReference>
<feature type="domain" description="SAC3/GANP/THP3 conserved" evidence="2">
    <location>
        <begin position="207"/>
        <end position="529"/>
    </location>
</feature>
<name>C1N9Z2_MICPC</name>
<feature type="compositionally biased region" description="Acidic residues" evidence="1">
    <location>
        <begin position="63"/>
        <end position="74"/>
    </location>
</feature>
<dbReference type="OrthoDB" id="264795at2759"/>
<feature type="compositionally biased region" description="Basic and acidic residues" evidence="1">
    <location>
        <begin position="75"/>
        <end position="86"/>
    </location>
</feature>
<dbReference type="GO" id="GO:0005737">
    <property type="term" value="C:cytoplasm"/>
    <property type="evidence" value="ECO:0007669"/>
    <property type="project" value="TreeGrafter"/>
</dbReference>
<dbReference type="STRING" id="564608.C1N9Z2"/>
<organism evidence="4">
    <name type="scientific">Micromonas pusilla (strain CCMP1545)</name>
    <name type="common">Picoplanktonic green alga</name>
    <dbReference type="NCBI Taxonomy" id="564608"/>
    <lineage>
        <taxon>Eukaryota</taxon>
        <taxon>Viridiplantae</taxon>
        <taxon>Chlorophyta</taxon>
        <taxon>Mamiellophyceae</taxon>
        <taxon>Mamiellales</taxon>
        <taxon>Mamiellaceae</taxon>
        <taxon>Micromonas</taxon>
    </lineage>
</organism>
<gene>
    <name evidence="3" type="ORF">MICPUCDRAFT_67790</name>
</gene>
<feature type="compositionally biased region" description="Pro residues" evidence="1">
    <location>
        <begin position="95"/>
        <end position="113"/>
    </location>
</feature>
<dbReference type="GO" id="GO:0006406">
    <property type="term" value="P:mRNA export from nucleus"/>
    <property type="evidence" value="ECO:0007669"/>
    <property type="project" value="TreeGrafter"/>
</dbReference>
<feature type="region of interest" description="Disordered" evidence="1">
    <location>
        <begin position="15"/>
        <end position="200"/>
    </location>
</feature>
<evidence type="ECO:0000256" key="1">
    <source>
        <dbReference type="SAM" id="MobiDB-lite"/>
    </source>
</evidence>
<dbReference type="GeneID" id="9690261"/>
<dbReference type="PANTHER" id="PTHR12436">
    <property type="entry name" value="80 KDA MCM3-ASSOCIATED PROTEIN"/>
    <property type="match status" value="1"/>
</dbReference>
<accession>C1N9Z2</accession>
<protein>
    <submittedName>
        <fullName evidence="3">Predicted protein</fullName>
    </submittedName>
</protein>
<reference evidence="3 4" key="1">
    <citation type="journal article" date="2009" name="Science">
        <title>Green evolution and dynamic adaptations revealed by genomes of the marine picoeukaryotes Micromonas.</title>
        <authorList>
            <person name="Worden A.Z."/>
            <person name="Lee J.H."/>
            <person name="Mock T."/>
            <person name="Rouze P."/>
            <person name="Simmons M.P."/>
            <person name="Aerts A.L."/>
            <person name="Allen A.E."/>
            <person name="Cuvelier M.L."/>
            <person name="Derelle E."/>
            <person name="Everett M.V."/>
            <person name="Foulon E."/>
            <person name="Grimwood J."/>
            <person name="Gundlach H."/>
            <person name="Henrissat B."/>
            <person name="Napoli C."/>
            <person name="McDonald S.M."/>
            <person name="Parker M.S."/>
            <person name="Rombauts S."/>
            <person name="Salamov A."/>
            <person name="Von Dassow P."/>
            <person name="Badger J.H."/>
            <person name="Coutinho P.M."/>
            <person name="Demir E."/>
            <person name="Dubchak I."/>
            <person name="Gentemann C."/>
            <person name="Eikrem W."/>
            <person name="Gready J.E."/>
            <person name="John U."/>
            <person name="Lanier W."/>
            <person name="Lindquist E.A."/>
            <person name="Lucas S."/>
            <person name="Mayer K.F."/>
            <person name="Moreau H."/>
            <person name="Not F."/>
            <person name="Otillar R."/>
            <person name="Panaud O."/>
            <person name="Pangilinan J."/>
            <person name="Paulsen I."/>
            <person name="Piegu B."/>
            <person name="Poliakov A."/>
            <person name="Robbens S."/>
            <person name="Schmutz J."/>
            <person name="Toulza E."/>
            <person name="Wyss T."/>
            <person name="Zelensky A."/>
            <person name="Zhou K."/>
            <person name="Armbrust E.V."/>
            <person name="Bhattacharya D."/>
            <person name="Goodenough U.W."/>
            <person name="Van de Peer Y."/>
            <person name="Grigoriev I.V."/>
        </authorList>
    </citation>
    <scope>NUCLEOTIDE SEQUENCE [LARGE SCALE GENOMIC DNA]</scope>
    <source>
        <strain evidence="3 4">CCMP1545</strain>
    </source>
</reference>
<sequence>MAEDDWSFLDEEVERLEKKSKGGGGGRRASGGGGGGRRGGGGGRAETNAADSSAPATTTTSDPLDEWSALDEELEKLTKKGGRERGGGGGGARDAPPPPPQRPAPSMPPPPPQIATTTTTTTTTTRPPPSTPHRAPPPARDAIVADALALDTPCSRREKLASRAARFADDAPPAPAPRPRRRDLDDDDDDDRGGGAPRHIVGACEDMCPVAERERRANAAELDVLERVWDATQSRGDRKKTSAQLAVKKYTRIVDDPSPADVRTRAALTRTCEHLYSLLGGRARYGDECIPKSRWASTRPEDLPLLARSDFLWDRLRGVRQDMSLQGFNRDAWAATRLEEMARCAIALEYLLCEHRATLAAPDGHDSHLHVEQLGKTLGTLRGVYAEIRSASDADADAEVASSDSSSDLLTDREAEHAAYQILLKLDDHGPFKRASGVAFLRDARATPPEVLTHPKVQFALRIKIAYEAGNVVEFFRLTRSKRCTYLQACCTFKYFEKIRVRALEALVSSSAKGATMKAATLARDVLRFTANGDGGGGGGGGDDDDDDASASAAAIDLARRCGLEVSEDGVVRLKPDASGGALAAGEEKRAFAFRAPTTTDDGGRVRQKIVDAKAPETKSGMFRWRGLITGAVGC</sequence>
<proteinExistence type="predicted"/>
<evidence type="ECO:0000259" key="2">
    <source>
        <dbReference type="Pfam" id="PF03399"/>
    </source>
</evidence>
<feature type="compositionally biased region" description="Basic and acidic residues" evidence="1">
    <location>
        <begin position="154"/>
        <end position="169"/>
    </location>
</feature>
<feature type="compositionally biased region" description="Low complexity" evidence="1">
    <location>
        <begin position="114"/>
        <end position="125"/>
    </location>
</feature>
<dbReference type="OMA" id="NWRENET"/>
<feature type="compositionally biased region" description="Gly residues" evidence="1">
    <location>
        <begin position="22"/>
        <end position="44"/>
    </location>
</feature>